<proteinExistence type="predicted"/>
<dbReference type="EMBL" id="MHVU01000038">
    <property type="protein sequence ID" value="OHA97756.1"/>
    <property type="molecule type" value="Genomic_DNA"/>
</dbReference>
<accession>A0A1G2TKB8</accession>
<protein>
    <submittedName>
        <fullName evidence="1">Uncharacterized protein</fullName>
    </submittedName>
</protein>
<evidence type="ECO:0000313" key="1">
    <source>
        <dbReference type="EMBL" id="OHA97756.1"/>
    </source>
</evidence>
<dbReference type="AlphaFoldDB" id="A0A1G2TKB8"/>
<sequence>MSGLIEFDSVVQKNRLNDIYSFSTYTRKRIGFAQFKIDQIFDRFKLNPASIMRLRVKKSHKNILKRSSGNDFLTTGTL</sequence>
<comment type="caution">
    <text evidence="1">The sequence shown here is derived from an EMBL/GenBank/DDBJ whole genome shotgun (WGS) entry which is preliminary data.</text>
</comment>
<gene>
    <name evidence="1" type="ORF">A3E32_03350</name>
</gene>
<evidence type="ECO:0000313" key="2">
    <source>
        <dbReference type="Proteomes" id="UP000178530"/>
    </source>
</evidence>
<organism evidence="1 2">
    <name type="scientific">Candidatus Zambryskibacteria bacterium RIFCSPHIGHO2_12_FULL_38_37</name>
    <dbReference type="NCBI Taxonomy" id="1802751"/>
    <lineage>
        <taxon>Bacteria</taxon>
        <taxon>Candidatus Zambryskiibacteriota</taxon>
    </lineage>
</organism>
<reference evidence="1 2" key="1">
    <citation type="journal article" date="2016" name="Nat. Commun.">
        <title>Thousands of microbial genomes shed light on interconnected biogeochemical processes in an aquifer system.</title>
        <authorList>
            <person name="Anantharaman K."/>
            <person name="Brown C.T."/>
            <person name="Hug L.A."/>
            <person name="Sharon I."/>
            <person name="Castelle C.J."/>
            <person name="Probst A.J."/>
            <person name="Thomas B.C."/>
            <person name="Singh A."/>
            <person name="Wilkins M.J."/>
            <person name="Karaoz U."/>
            <person name="Brodie E.L."/>
            <person name="Williams K.H."/>
            <person name="Hubbard S.S."/>
            <person name="Banfield J.F."/>
        </authorList>
    </citation>
    <scope>NUCLEOTIDE SEQUENCE [LARGE SCALE GENOMIC DNA]</scope>
</reference>
<name>A0A1G2TKB8_9BACT</name>
<dbReference type="Proteomes" id="UP000178530">
    <property type="component" value="Unassembled WGS sequence"/>
</dbReference>